<dbReference type="CDD" id="cd05120">
    <property type="entry name" value="APH_ChoK_like"/>
    <property type="match status" value="1"/>
</dbReference>
<dbReference type="Proteomes" id="UP000800036">
    <property type="component" value="Unassembled WGS sequence"/>
</dbReference>
<dbReference type="Gene3D" id="3.90.1200.10">
    <property type="match status" value="1"/>
</dbReference>
<reference evidence="2" key="1">
    <citation type="journal article" date="2020" name="Stud. Mycol.">
        <title>101 Dothideomycetes genomes: a test case for predicting lifestyles and emergence of pathogens.</title>
        <authorList>
            <person name="Haridas S."/>
            <person name="Albert R."/>
            <person name="Binder M."/>
            <person name="Bloem J."/>
            <person name="Labutti K."/>
            <person name="Salamov A."/>
            <person name="Andreopoulos B."/>
            <person name="Baker S."/>
            <person name="Barry K."/>
            <person name="Bills G."/>
            <person name="Bluhm B."/>
            <person name="Cannon C."/>
            <person name="Castanera R."/>
            <person name="Culley D."/>
            <person name="Daum C."/>
            <person name="Ezra D."/>
            <person name="Gonzalez J."/>
            <person name="Henrissat B."/>
            <person name="Kuo A."/>
            <person name="Liang C."/>
            <person name="Lipzen A."/>
            <person name="Lutzoni F."/>
            <person name="Magnuson J."/>
            <person name="Mondo S."/>
            <person name="Nolan M."/>
            <person name="Ohm R."/>
            <person name="Pangilinan J."/>
            <person name="Park H.-J."/>
            <person name="Ramirez L."/>
            <person name="Alfaro M."/>
            <person name="Sun H."/>
            <person name="Tritt A."/>
            <person name="Yoshinaga Y."/>
            <person name="Zwiers L.-H."/>
            <person name="Turgeon B."/>
            <person name="Goodwin S."/>
            <person name="Spatafora J."/>
            <person name="Crous P."/>
            <person name="Grigoriev I."/>
        </authorList>
    </citation>
    <scope>NUCLEOTIDE SEQUENCE</scope>
    <source>
        <strain evidence="2">CBS 107.79</strain>
    </source>
</reference>
<evidence type="ECO:0000313" key="2">
    <source>
        <dbReference type="EMBL" id="KAF1975431.1"/>
    </source>
</evidence>
<dbReference type="EMBL" id="ML976670">
    <property type="protein sequence ID" value="KAF1975431.1"/>
    <property type="molecule type" value="Genomic_DNA"/>
</dbReference>
<dbReference type="PANTHER" id="PTHR21310:SF48">
    <property type="entry name" value="AMINOGLYCOSIDE PHOSPHOTRANSFERASE DOMAIN-CONTAINING PROTEIN"/>
    <property type="match status" value="1"/>
</dbReference>
<dbReference type="PANTHER" id="PTHR21310">
    <property type="entry name" value="AMINOGLYCOSIDE PHOSPHOTRANSFERASE-RELATED-RELATED"/>
    <property type="match status" value="1"/>
</dbReference>
<proteinExistence type="predicted"/>
<keyword evidence="3" id="KW-1185">Reference proteome</keyword>
<dbReference type="InterPro" id="IPR051678">
    <property type="entry name" value="AGP_Transferase"/>
</dbReference>
<dbReference type="GO" id="GO:0016301">
    <property type="term" value="F:kinase activity"/>
    <property type="evidence" value="ECO:0007669"/>
    <property type="project" value="UniProtKB-KW"/>
</dbReference>
<dbReference type="Pfam" id="PF01636">
    <property type="entry name" value="APH"/>
    <property type="match status" value="1"/>
</dbReference>
<evidence type="ECO:0000259" key="1">
    <source>
        <dbReference type="Pfam" id="PF01636"/>
    </source>
</evidence>
<organism evidence="2 3">
    <name type="scientific">Bimuria novae-zelandiae CBS 107.79</name>
    <dbReference type="NCBI Taxonomy" id="1447943"/>
    <lineage>
        <taxon>Eukaryota</taxon>
        <taxon>Fungi</taxon>
        <taxon>Dikarya</taxon>
        <taxon>Ascomycota</taxon>
        <taxon>Pezizomycotina</taxon>
        <taxon>Dothideomycetes</taxon>
        <taxon>Pleosporomycetidae</taxon>
        <taxon>Pleosporales</taxon>
        <taxon>Massarineae</taxon>
        <taxon>Didymosphaeriaceae</taxon>
        <taxon>Bimuria</taxon>
    </lineage>
</organism>
<accession>A0A6A5VE78</accession>
<sequence>MGAEEPCEACSWTSERQHSCRYTSHVKLFYSMSDRGAWSLGSKYIFKERSNKPPSFEAQNIRFLEERTTIPIPRVTLDYYENDRHFMLTERIPGDVLGTVWKQLSTAEKEQIAKRTVDYLSQLRQLQSSRMQSLGEQPLYSAFLFPNGYGLPHGPLSSDDELWAEIATGLKDLPQQALSRLRERMPPAEPYTFTHGDLAIVNIIVKDGDLAGILDWESSGYFPVWWEFTSAGIGLGEDDQEWKALLRKYMPSYQAARDFWVDLYTLRTYPDLNERGKAVLARLQRDRITE</sequence>
<protein>
    <submittedName>
        <fullName evidence="2">Kinase-like protein</fullName>
    </submittedName>
</protein>
<dbReference type="InterPro" id="IPR011009">
    <property type="entry name" value="Kinase-like_dom_sf"/>
</dbReference>
<name>A0A6A5VE78_9PLEO</name>
<feature type="domain" description="Aminoglycoside phosphotransferase" evidence="1">
    <location>
        <begin position="56"/>
        <end position="251"/>
    </location>
</feature>
<dbReference type="OrthoDB" id="8300194at2759"/>
<dbReference type="AlphaFoldDB" id="A0A6A5VE78"/>
<dbReference type="SUPFAM" id="SSF56112">
    <property type="entry name" value="Protein kinase-like (PK-like)"/>
    <property type="match status" value="1"/>
</dbReference>
<dbReference type="InterPro" id="IPR002575">
    <property type="entry name" value="Aminoglycoside_PTrfase"/>
</dbReference>
<keyword evidence="2" id="KW-0808">Transferase</keyword>
<evidence type="ECO:0000313" key="3">
    <source>
        <dbReference type="Proteomes" id="UP000800036"/>
    </source>
</evidence>
<keyword evidence="2" id="KW-0418">Kinase</keyword>
<gene>
    <name evidence="2" type="ORF">BU23DRAFT_73493</name>
</gene>